<evidence type="ECO:0000256" key="8">
    <source>
        <dbReference type="ARBA" id="ARBA00023136"/>
    </source>
</evidence>
<protein>
    <submittedName>
        <fullName evidence="11">Penicillin-binding protein</fullName>
    </submittedName>
</protein>
<dbReference type="EMBL" id="JAHZIK010003422">
    <property type="protein sequence ID" value="MBW7461939.1"/>
    <property type="molecule type" value="Genomic_DNA"/>
</dbReference>
<keyword evidence="7" id="KW-1133">Transmembrane helix</keyword>
<evidence type="ECO:0000256" key="4">
    <source>
        <dbReference type="ARBA" id="ARBA00022692"/>
    </source>
</evidence>
<comment type="caution">
    <text evidence="11">The sequence shown here is derived from an EMBL/GenBank/DDBJ whole genome shotgun (WGS) entry which is preliminary data.</text>
</comment>
<keyword evidence="6" id="KW-0573">Peptidoglycan synthesis</keyword>
<sequence>GGIKALIGGRGKQPFRGFNRAVQLKRQPGSAMKPISVYTPAFEKGYRPEDTIVDEPVNYGGYQPQNAGGAYHGEVTIHEAITESYNIPAVRLLNDMGIDAGMDAAARFGLELTDADRTLGLALGGLQEGVSPLEMAEAF</sequence>
<dbReference type="PANTHER" id="PTHR32282">
    <property type="entry name" value="BINDING PROTEIN TRANSPEPTIDASE, PUTATIVE-RELATED"/>
    <property type="match status" value="1"/>
</dbReference>
<feature type="non-terminal residue" evidence="11">
    <location>
        <position position="139"/>
    </location>
</feature>
<feature type="non-terminal residue" evidence="11">
    <location>
        <position position="1"/>
    </location>
</feature>
<organism evidence="11 12">
    <name type="scientific">Paenibacillus sepulcri</name>
    <dbReference type="NCBI Taxonomy" id="359917"/>
    <lineage>
        <taxon>Bacteria</taxon>
        <taxon>Bacillati</taxon>
        <taxon>Bacillota</taxon>
        <taxon>Bacilli</taxon>
        <taxon>Bacillales</taxon>
        <taxon>Paenibacillaceae</taxon>
        <taxon>Paenibacillus</taxon>
    </lineage>
</organism>
<evidence type="ECO:0000256" key="5">
    <source>
        <dbReference type="ARBA" id="ARBA00022960"/>
    </source>
</evidence>
<keyword evidence="1" id="KW-1003">Cell membrane</keyword>
<evidence type="ECO:0000256" key="1">
    <source>
        <dbReference type="ARBA" id="ARBA00022475"/>
    </source>
</evidence>
<dbReference type="Proteomes" id="UP001519887">
    <property type="component" value="Unassembled WGS sequence"/>
</dbReference>
<reference evidence="11 12" key="1">
    <citation type="submission" date="2021-07" db="EMBL/GenBank/DDBJ databases">
        <title>Paenibacillus radiodurans sp. nov., isolated from the southeastern edge of Tengger Desert.</title>
        <authorList>
            <person name="Zhang G."/>
        </authorList>
    </citation>
    <scope>NUCLEOTIDE SEQUENCE [LARGE SCALE GENOMIC DNA]</scope>
    <source>
        <strain evidence="11 12">CCM 7311</strain>
    </source>
</reference>
<evidence type="ECO:0000256" key="3">
    <source>
        <dbReference type="ARBA" id="ARBA00022679"/>
    </source>
</evidence>
<evidence type="ECO:0000256" key="9">
    <source>
        <dbReference type="ARBA" id="ARBA00023316"/>
    </source>
</evidence>
<evidence type="ECO:0000313" key="12">
    <source>
        <dbReference type="Proteomes" id="UP001519887"/>
    </source>
</evidence>
<keyword evidence="9" id="KW-0961">Cell wall biogenesis/degradation</keyword>
<dbReference type="SUPFAM" id="SSF56601">
    <property type="entry name" value="beta-lactamase/transpeptidase-like"/>
    <property type="match status" value="1"/>
</dbReference>
<dbReference type="PANTHER" id="PTHR32282:SF32">
    <property type="entry name" value="PENICILLIN-BINDING PROTEIN 2A"/>
    <property type="match status" value="1"/>
</dbReference>
<dbReference type="InterPro" id="IPR012338">
    <property type="entry name" value="Beta-lactam/transpept-like"/>
</dbReference>
<accession>A0ABS7CM01</accession>
<keyword evidence="4" id="KW-0812">Transmembrane</keyword>
<proteinExistence type="predicted"/>
<dbReference type="Pfam" id="PF00905">
    <property type="entry name" value="Transpeptidase"/>
    <property type="match status" value="1"/>
</dbReference>
<keyword evidence="5" id="KW-0133">Cell shape</keyword>
<keyword evidence="12" id="KW-1185">Reference proteome</keyword>
<dbReference type="InterPro" id="IPR001460">
    <property type="entry name" value="PCN-bd_Tpept"/>
</dbReference>
<evidence type="ECO:0000256" key="6">
    <source>
        <dbReference type="ARBA" id="ARBA00022984"/>
    </source>
</evidence>
<evidence type="ECO:0000259" key="10">
    <source>
        <dbReference type="Pfam" id="PF00905"/>
    </source>
</evidence>
<keyword evidence="3" id="KW-0808">Transferase</keyword>
<keyword evidence="8" id="KW-0472">Membrane</keyword>
<evidence type="ECO:0000313" key="11">
    <source>
        <dbReference type="EMBL" id="MBW7461939.1"/>
    </source>
</evidence>
<dbReference type="InterPro" id="IPR050396">
    <property type="entry name" value="Glycosyltr_51/Transpeptidase"/>
</dbReference>
<dbReference type="Gene3D" id="3.40.710.10">
    <property type="entry name" value="DD-peptidase/beta-lactamase superfamily"/>
    <property type="match status" value="1"/>
</dbReference>
<evidence type="ECO:0000256" key="7">
    <source>
        <dbReference type="ARBA" id="ARBA00022989"/>
    </source>
</evidence>
<name>A0ABS7CM01_9BACL</name>
<gene>
    <name evidence="11" type="ORF">K0U00_48595</name>
</gene>
<evidence type="ECO:0000256" key="2">
    <source>
        <dbReference type="ARBA" id="ARBA00022676"/>
    </source>
</evidence>
<feature type="domain" description="Penicillin-binding protein transpeptidase" evidence="10">
    <location>
        <begin position="19"/>
        <end position="112"/>
    </location>
</feature>
<keyword evidence="2" id="KW-0328">Glycosyltransferase</keyword>